<dbReference type="OrthoDB" id="2505029at2759"/>
<feature type="region of interest" description="Disordered" evidence="1">
    <location>
        <begin position="221"/>
        <end position="316"/>
    </location>
</feature>
<reference evidence="2 3" key="1">
    <citation type="submission" date="2017-12" db="EMBL/GenBank/DDBJ databases">
        <title>Gene loss provides genomic basis for host adaptation in cereal stripe rust fungi.</title>
        <authorList>
            <person name="Xia C."/>
        </authorList>
    </citation>
    <scope>NUCLEOTIDE SEQUENCE [LARGE SCALE GENOMIC DNA]</scope>
    <source>
        <strain evidence="2 3">93TX-2</strain>
    </source>
</reference>
<reference evidence="3" key="3">
    <citation type="journal article" date="2018" name="Mol. Plant Microbe Interact.">
        <title>Genome sequence resources for the wheat stripe rust pathogen (Puccinia striiformis f. sp. tritici) and the barley stripe rust pathogen (Puccinia striiformis f. sp. hordei).</title>
        <authorList>
            <person name="Xia C."/>
            <person name="Wang M."/>
            <person name="Yin C."/>
            <person name="Cornejo O.E."/>
            <person name="Hulbert S.H."/>
            <person name="Chen X."/>
        </authorList>
    </citation>
    <scope>NUCLEOTIDE SEQUENCE [LARGE SCALE GENOMIC DNA]</scope>
    <source>
        <strain evidence="3">93TX-2</strain>
    </source>
</reference>
<proteinExistence type="predicted"/>
<dbReference type="VEuPathDB" id="FungiDB:PSTT_05086"/>
<evidence type="ECO:0000313" key="3">
    <source>
        <dbReference type="Proteomes" id="UP000238274"/>
    </source>
</evidence>
<reference evidence="3" key="2">
    <citation type="journal article" date="2018" name="BMC Genomics">
        <title>Genomic insights into host adaptation between the wheat stripe rust pathogen (Puccinia striiformis f. sp. tritici) and the barley stripe rust pathogen (Puccinia striiformis f. sp. hordei).</title>
        <authorList>
            <person name="Xia C."/>
            <person name="Wang M."/>
            <person name="Yin C."/>
            <person name="Cornejo O.E."/>
            <person name="Hulbert S.H."/>
            <person name="Chen X."/>
        </authorList>
    </citation>
    <scope>NUCLEOTIDE SEQUENCE [LARGE SCALE GENOMIC DNA]</scope>
    <source>
        <strain evidence="3">93TX-2</strain>
    </source>
</reference>
<gene>
    <name evidence="2" type="ORF">PSHT_14534</name>
</gene>
<evidence type="ECO:0000313" key="2">
    <source>
        <dbReference type="EMBL" id="POV97523.1"/>
    </source>
</evidence>
<dbReference type="EMBL" id="PKSM01000330">
    <property type="protein sequence ID" value="POV97523.1"/>
    <property type="molecule type" value="Genomic_DNA"/>
</dbReference>
<comment type="caution">
    <text evidence="2">The sequence shown here is derived from an EMBL/GenBank/DDBJ whole genome shotgun (WGS) entry which is preliminary data.</text>
</comment>
<keyword evidence="3" id="KW-1185">Reference proteome</keyword>
<feature type="compositionally biased region" description="Basic and acidic residues" evidence="1">
    <location>
        <begin position="264"/>
        <end position="282"/>
    </location>
</feature>
<dbReference type="AlphaFoldDB" id="A0A2S4UJN5"/>
<evidence type="ECO:0000256" key="1">
    <source>
        <dbReference type="SAM" id="MobiDB-lite"/>
    </source>
</evidence>
<name>A0A2S4UJN5_9BASI</name>
<sequence length="354" mass="38390">MSLGRTPNHPLIVSGHFEPLSPSVPESARGNQYGFVSTLSYFQCSGIGGRKADAFEVTLKTNTLLTHTLEPGSIYYLSGKLIAMNDGSTPVISYSENSVVKVCEAGDNQPDFKSKAGVVGLGHVSKREEVVGTDDDGGNRLEVEVVHHDWDVQERCHRRFLVKYIIPSAKNMLKTHTLYVVGREAEVVGNLVDFDVHSNMVVVMVSSVSLTSGHLVGRMVPLPSGSDSPSPRKGLNFVKPSPKKDVTPGSSAAILARATPLTPKDSDFSNDDPKGKRKKNDENAYDENDEVESDKSDAMDIEVNNPPKGQGTRAAARKAVLQAAAKDEKALPPFTTTSFLYVNYTSLRPPMLFT</sequence>
<dbReference type="VEuPathDB" id="FungiDB:PSHT_14534"/>
<protein>
    <submittedName>
        <fullName evidence="2">Uncharacterized protein</fullName>
    </submittedName>
</protein>
<accession>A0A2S4UJN5</accession>
<dbReference type="Proteomes" id="UP000238274">
    <property type="component" value="Unassembled WGS sequence"/>
</dbReference>
<feature type="compositionally biased region" description="Acidic residues" evidence="1">
    <location>
        <begin position="283"/>
        <end position="292"/>
    </location>
</feature>
<organism evidence="2 3">
    <name type="scientific">Puccinia striiformis</name>
    <dbReference type="NCBI Taxonomy" id="27350"/>
    <lineage>
        <taxon>Eukaryota</taxon>
        <taxon>Fungi</taxon>
        <taxon>Dikarya</taxon>
        <taxon>Basidiomycota</taxon>
        <taxon>Pucciniomycotina</taxon>
        <taxon>Pucciniomycetes</taxon>
        <taxon>Pucciniales</taxon>
        <taxon>Pucciniaceae</taxon>
        <taxon>Puccinia</taxon>
    </lineage>
</organism>